<reference evidence="2 3" key="2">
    <citation type="submission" date="2018-11" db="EMBL/GenBank/DDBJ databases">
        <authorList>
            <consortium name="Pathogen Informatics"/>
        </authorList>
    </citation>
    <scope>NUCLEOTIDE SEQUENCE [LARGE SCALE GENOMIC DNA]</scope>
</reference>
<evidence type="ECO:0000313" key="2">
    <source>
        <dbReference type="EMBL" id="VDM49226.1"/>
    </source>
</evidence>
<keyword evidence="1" id="KW-0472">Membrane</keyword>
<evidence type="ECO:0000313" key="4">
    <source>
        <dbReference type="WBParaSite" id="TCNE_0001790601-mRNA-1"/>
    </source>
</evidence>
<keyword evidence="3" id="KW-1185">Reference proteome</keyword>
<dbReference type="Proteomes" id="UP000050794">
    <property type="component" value="Unassembled WGS sequence"/>
</dbReference>
<dbReference type="AlphaFoldDB" id="A0A183VAY5"/>
<reference evidence="4" key="1">
    <citation type="submission" date="2016-06" db="UniProtKB">
        <authorList>
            <consortium name="WormBaseParasite"/>
        </authorList>
    </citation>
    <scope>IDENTIFICATION</scope>
</reference>
<sequence length="102" mass="11384">MRTPAVLVAFMIFDYIVQQFFQIIGLDTIAGLFSAALCIAIAALCTWAYSRYSGNLREAGVMVDEAVTWAWQNFLSSLTQEGMHRAVAIGHRLAQFYESNTL</sequence>
<evidence type="ECO:0000313" key="3">
    <source>
        <dbReference type="Proteomes" id="UP000050794"/>
    </source>
</evidence>
<dbReference type="WBParaSite" id="TCNE_0001790601-mRNA-1">
    <property type="protein sequence ID" value="TCNE_0001790601-mRNA-1"/>
    <property type="gene ID" value="TCNE_0001790601"/>
</dbReference>
<accession>A0A183VAY5</accession>
<dbReference type="EMBL" id="UYWY01024926">
    <property type="protein sequence ID" value="VDM49226.1"/>
    <property type="molecule type" value="Genomic_DNA"/>
</dbReference>
<gene>
    <name evidence="2" type="ORF">TCNE_LOCUS17905</name>
</gene>
<feature type="transmembrane region" description="Helical" evidence="1">
    <location>
        <begin position="29"/>
        <end position="49"/>
    </location>
</feature>
<keyword evidence="1" id="KW-0812">Transmembrane</keyword>
<evidence type="ECO:0000256" key="1">
    <source>
        <dbReference type="SAM" id="Phobius"/>
    </source>
</evidence>
<proteinExistence type="predicted"/>
<keyword evidence="1" id="KW-1133">Transmembrane helix</keyword>
<name>A0A183VAY5_TOXCA</name>
<protein>
    <submittedName>
        <fullName evidence="4">MARVEL domain-containing protein</fullName>
    </submittedName>
</protein>
<organism evidence="3 4">
    <name type="scientific">Toxocara canis</name>
    <name type="common">Canine roundworm</name>
    <dbReference type="NCBI Taxonomy" id="6265"/>
    <lineage>
        <taxon>Eukaryota</taxon>
        <taxon>Metazoa</taxon>
        <taxon>Ecdysozoa</taxon>
        <taxon>Nematoda</taxon>
        <taxon>Chromadorea</taxon>
        <taxon>Rhabditida</taxon>
        <taxon>Spirurina</taxon>
        <taxon>Ascaridomorpha</taxon>
        <taxon>Ascaridoidea</taxon>
        <taxon>Toxocaridae</taxon>
        <taxon>Toxocara</taxon>
    </lineage>
</organism>